<evidence type="ECO:0000313" key="1">
    <source>
        <dbReference type="EMBL" id="KAF0766980.1"/>
    </source>
</evidence>
<dbReference type="AlphaFoldDB" id="A0A6G0Z848"/>
<dbReference type="Proteomes" id="UP000478052">
    <property type="component" value="Unassembled WGS sequence"/>
</dbReference>
<gene>
    <name evidence="1" type="ORF">FWK35_00004798</name>
</gene>
<dbReference type="OrthoDB" id="6602750at2759"/>
<dbReference type="EMBL" id="VUJU01001063">
    <property type="protein sequence ID" value="KAF0766980.1"/>
    <property type="molecule type" value="Genomic_DNA"/>
</dbReference>
<comment type="caution">
    <text evidence="1">The sequence shown here is derived from an EMBL/GenBank/DDBJ whole genome shotgun (WGS) entry which is preliminary data.</text>
</comment>
<sequence length="314" mass="37924">MNKNNIIYFKETKNTILPCLFNFITNANSFCYKSMAMKHNIDLSILFVTGIIEELVTNSKSIFKQNLKDDFYNVTNYKRYKRNTLNKEHQKYKQIKHDIQMKIEKKNQIEHYFNAVDRQLQFVMKKKIMKSEEIIVAAMKEHEHTIVNLQLDAKRLLSEIESNAKKNEINKNIRMQIRNDLKIKKALIVHTYDTEMITKYNNVNGFNSKIKKNEDTIFQLQESISYQMPFYNNVVIEKEEENDRIWHSKLHEIQRKIAARKIQMHFRRYLNYIKTRDIKKNKKGQHKKPNLIFLDIFKTTLFHFSRKIKIEFSQ</sequence>
<keyword evidence="2" id="KW-1185">Reference proteome</keyword>
<name>A0A6G0Z848_APHCR</name>
<evidence type="ECO:0000313" key="2">
    <source>
        <dbReference type="Proteomes" id="UP000478052"/>
    </source>
</evidence>
<protein>
    <submittedName>
        <fullName evidence="1">Putative leucine-rich repeat-containing protein</fullName>
    </submittedName>
</protein>
<proteinExistence type="predicted"/>
<accession>A0A6G0Z848</accession>
<organism evidence="1 2">
    <name type="scientific">Aphis craccivora</name>
    <name type="common">Cowpea aphid</name>
    <dbReference type="NCBI Taxonomy" id="307492"/>
    <lineage>
        <taxon>Eukaryota</taxon>
        <taxon>Metazoa</taxon>
        <taxon>Ecdysozoa</taxon>
        <taxon>Arthropoda</taxon>
        <taxon>Hexapoda</taxon>
        <taxon>Insecta</taxon>
        <taxon>Pterygota</taxon>
        <taxon>Neoptera</taxon>
        <taxon>Paraneoptera</taxon>
        <taxon>Hemiptera</taxon>
        <taxon>Sternorrhyncha</taxon>
        <taxon>Aphidomorpha</taxon>
        <taxon>Aphidoidea</taxon>
        <taxon>Aphididae</taxon>
        <taxon>Aphidini</taxon>
        <taxon>Aphis</taxon>
        <taxon>Aphis</taxon>
    </lineage>
</organism>
<reference evidence="1 2" key="1">
    <citation type="submission" date="2019-08" db="EMBL/GenBank/DDBJ databases">
        <title>Whole genome of Aphis craccivora.</title>
        <authorList>
            <person name="Voronova N.V."/>
            <person name="Shulinski R.S."/>
            <person name="Bandarenka Y.V."/>
            <person name="Zhorov D.G."/>
            <person name="Warner D."/>
        </authorList>
    </citation>
    <scope>NUCLEOTIDE SEQUENCE [LARGE SCALE GENOMIC DNA]</scope>
    <source>
        <strain evidence="1">180601</strain>
        <tissue evidence="1">Whole Body</tissue>
    </source>
</reference>